<dbReference type="HAMAP" id="MF_00391">
    <property type="entry name" value="Ribosomal_bL34"/>
    <property type="match status" value="1"/>
</dbReference>
<dbReference type="EMBL" id="VSSQ01023559">
    <property type="protein sequence ID" value="MPM70585.1"/>
    <property type="molecule type" value="Genomic_DNA"/>
</dbReference>
<gene>
    <name evidence="5" type="primary">rpmH_15</name>
    <name evidence="5" type="ORF">SDC9_117540</name>
</gene>
<evidence type="ECO:0000256" key="1">
    <source>
        <dbReference type="ARBA" id="ARBA00010111"/>
    </source>
</evidence>
<feature type="compositionally biased region" description="Basic residues" evidence="4">
    <location>
        <begin position="26"/>
        <end position="44"/>
    </location>
</feature>
<name>A0A645BZA4_9ZZZZ</name>
<feature type="compositionally biased region" description="Basic residues" evidence="4">
    <location>
        <begin position="1"/>
        <end position="19"/>
    </location>
</feature>
<keyword evidence="3" id="KW-0687">Ribonucleoprotein</keyword>
<comment type="caution">
    <text evidence="5">The sequence shown here is derived from an EMBL/GenBank/DDBJ whole genome shotgun (WGS) entry which is preliminary data.</text>
</comment>
<dbReference type="NCBIfam" id="TIGR01030">
    <property type="entry name" value="rpmH_bact"/>
    <property type="match status" value="1"/>
</dbReference>
<dbReference type="PROSITE" id="PS00784">
    <property type="entry name" value="RIBOSOMAL_L34"/>
    <property type="match status" value="1"/>
</dbReference>
<comment type="similarity">
    <text evidence="1">Belongs to the bacterial ribosomal protein bL34 family.</text>
</comment>
<proteinExistence type="inferred from homology"/>
<evidence type="ECO:0000313" key="5">
    <source>
        <dbReference type="EMBL" id="MPM70585.1"/>
    </source>
</evidence>
<dbReference type="Pfam" id="PF00468">
    <property type="entry name" value="Ribosomal_L34"/>
    <property type="match status" value="1"/>
</dbReference>
<dbReference type="Gene3D" id="1.10.287.3980">
    <property type="match status" value="1"/>
</dbReference>
<dbReference type="GO" id="GO:0006412">
    <property type="term" value="P:translation"/>
    <property type="evidence" value="ECO:0007669"/>
    <property type="project" value="InterPro"/>
</dbReference>
<dbReference type="InterPro" id="IPR020939">
    <property type="entry name" value="Ribosomal_bL34_CS"/>
</dbReference>
<sequence>MFRTYQPKKRQRNKVHGFRQRMSTRNGRRVLAARRHRGRKSLTV</sequence>
<dbReference type="InterPro" id="IPR000271">
    <property type="entry name" value="Ribosomal_bL34"/>
</dbReference>
<dbReference type="AlphaFoldDB" id="A0A645BZA4"/>
<protein>
    <submittedName>
        <fullName evidence="5">50S ribosomal protein L34</fullName>
    </submittedName>
</protein>
<dbReference type="GO" id="GO:0005840">
    <property type="term" value="C:ribosome"/>
    <property type="evidence" value="ECO:0007669"/>
    <property type="project" value="UniProtKB-KW"/>
</dbReference>
<organism evidence="5">
    <name type="scientific">bioreactor metagenome</name>
    <dbReference type="NCBI Taxonomy" id="1076179"/>
    <lineage>
        <taxon>unclassified sequences</taxon>
        <taxon>metagenomes</taxon>
        <taxon>ecological metagenomes</taxon>
    </lineage>
</organism>
<reference evidence="5" key="1">
    <citation type="submission" date="2019-08" db="EMBL/GenBank/DDBJ databases">
        <authorList>
            <person name="Kucharzyk K."/>
            <person name="Murdoch R.W."/>
            <person name="Higgins S."/>
            <person name="Loffler F."/>
        </authorList>
    </citation>
    <scope>NUCLEOTIDE SEQUENCE</scope>
</reference>
<dbReference type="PANTHER" id="PTHR14503:SF4">
    <property type="entry name" value="LARGE RIBOSOMAL SUBUNIT PROTEIN BL34M"/>
    <property type="match status" value="1"/>
</dbReference>
<feature type="region of interest" description="Disordered" evidence="4">
    <location>
        <begin position="1"/>
        <end position="44"/>
    </location>
</feature>
<evidence type="ECO:0000256" key="3">
    <source>
        <dbReference type="ARBA" id="ARBA00023274"/>
    </source>
</evidence>
<dbReference type="GO" id="GO:0003735">
    <property type="term" value="F:structural constituent of ribosome"/>
    <property type="evidence" value="ECO:0007669"/>
    <property type="project" value="InterPro"/>
</dbReference>
<keyword evidence="2 5" id="KW-0689">Ribosomal protein</keyword>
<evidence type="ECO:0000256" key="2">
    <source>
        <dbReference type="ARBA" id="ARBA00022980"/>
    </source>
</evidence>
<accession>A0A645BZA4</accession>
<evidence type="ECO:0000256" key="4">
    <source>
        <dbReference type="SAM" id="MobiDB-lite"/>
    </source>
</evidence>
<dbReference type="FunFam" id="1.10.287.3980:FF:000001">
    <property type="entry name" value="Mitochondrial ribosomal protein L34"/>
    <property type="match status" value="1"/>
</dbReference>
<dbReference type="PANTHER" id="PTHR14503">
    <property type="entry name" value="MITOCHONDRIAL RIBOSOMAL PROTEIN 34 FAMILY MEMBER"/>
    <property type="match status" value="1"/>
</dbReference>
<dbReference type="GO" id="GO:1990904">
    <property type="term" value="C:ribonucleoprotein complex"/>
    <property type="evidence" value="ECO:0007669"/>
    <property type="project" value="UniProtKB-KW"/>
</dbReference>